<feature type="domain" description="WCX" evidence="2">
    <location>
        <begin position="282"/>
        <end position="354"/>
    </location>
</feature>
<dbReference type="InterPro" id="IPR051534">
    <property type="entry name" value="CBASS_pafABC_assoc_protein"/>
</dbReference>
<sequence length="359" mass="41999">MNQKEITEKFISDKLLSSVDALSTDKTSKTLRILELYDEFTKGHPVNKAVLAQKYHVDERSIQRDIDEIRIFLSEVLADGKDDECKILYSKAEKCFRMEKNKSSKMSNSQILAVSKIILESRAFPEKEVNEILQKMVDSCVPAESMKLVQELIGNERYHYVGIQKESLQDKLWEIGLAIHEKNLLSIDYCKGSGKRDKIKRVVAPVSILFSEYYFYLNAFIMEKNEEGRYRRKYDFPAIFRLDRIENYKKCKESFVERGSERFEEGEFRKRVQFMYGGDLQRVLIKFYGENPEPITDRLPTATIVEQGADYFIIKAEVYGKGILMWLLSQGKKVELLSPESLRLEMKESIEEMLKLYQE</sequence>
<dbReference type="AlphaFoldDB" id="C2KZ39"/>
<dbReference type="InterPro" id="IPR026881">
    <property type="entry name" value="WYL_dom"/>
</dbReference>
<evidence type="ECO:0000259" key="2">
    <source>
        <dbReference type="Pfam" id="PF25583"/>
    </source>
</evidence>
<evidence type="ECO:0000313" key="3">
    <source>
        <dbReference type="EMBL" id="EEJ50969.1"/>
    </source>
</evidence>
<dbReference type="PROSITE" id="PS52050">
    <property type="entry name" value="WYL"/>
    <property type="match status" value="1"/>
</dbReference>
<dbReference type="STRING" id="585501.HMPREF6123_1758"/>
<accession>C2KZ39</accession>
<protein>
    <submittedName>
        <fullName evidence="3">Uncharacterized protein</fullName>
    </submittedName>
</protein>
<dbReference type="FunCoup" id="C2KZ39">
    <property type="interactions" value="112"/>
</dbReference>
<evidence type="ECO:0000313" key="4">
    <source>
        <dbReference type="Proteomes" id="UP000004121"/>
    </source>
</evidence>
<dbReference type="eggNOG" id="COG2378">
    <property type="taxonomic scope" value="Bacteria"/>
</dbReference>
<dbReference type="EMBL" id="ACKX01000178">
    <property type="protein sequence ID" value="EEJ50969.1"/>
    <property type="molecule type" value="Genomic_DNA"/>
</dbReference>
<keyword evidence="4" id="KW-1185">Reference proteome</keyword>
<dbReference type="Proteomes" id="UP000004121">
    <property type="component" value="Unassembled WGS sequence"/>
</dbReference>
<reference evidence="3 4" key="1">
    <citation type="submission" date="2009-04" db="EMBL/GenBank/DDBJ databases">
        <authorList>
            <person name="Qin X."/>
            <person name="Bachman B."/>
            <person name="Battles P."/>
            <person name="Bell A."/>
            <person name="Bess C."/>
            <person name="Bickham C."/>
            <person name="Chaboub L."/>
            <person name="Chen D."/>
            <person name="Coyle M."/>
            <person name="Deiros D.R."/>
            <person name="Dinh H."/>
            <person name="Forbes L."/>
            <person name="Fowler G."/>
            <person name="Francisco L."/>
            <person name="Fu Q."/>
            <person name="Gubbala S."/>
            <person name="Hale W."/>
            <person name="Han Y."/>
            <person name="Hemphill L."/>
            <person name="Highlander S.K."/>
            <person name="Hirani K."/>
            <person name="Hogues M."/>
            <person name="Jackson L."/>
            <person name="Jakkamsetti A."/>
            <person name="Javaid M."/>
            <person name="Jiang H."/>
            <person name="Korchina V."/>
            <person name="Kovar C."/>
            <person name="Lara F."/>
            <person name="Lee S."/>
            <person name="Mata R."/>
            <person name="Mathew T."/>
            <person name="Moen C."/>
            <person name="Morales K."/>
            <person name="Munidasa M."/>
            <person name="Nazareth L."/>
            <person name="Ngo R."/>
            <person name="Nguyen L."/>
            <person name="Okwuonu G."/>
            <person name="Ongeri F."/>
            <person name="Patil S."/>
            <person name="Petrosino J."/>
            <person name="Pham C."/>
            <person name="Pham P."/>
            <person name="Pu L.-L."/>
            <person name="Puazo M."/>
            <person name="Raj R."/>
            <person name="Reid J."/>
            <person name="Rouhana J."/>
            <person name="Saada N."/>
            <person name="Shang Y."/>
            <person name="Simmons D."/>
            <person name="Thornton R."/>
            <person name="Warren J."/>
            <person name="Weissenberger G."/>
            <person name="Zhang J."/>
            <person name="Zhang L."/>
            <person name="Zhou C."/>
            <person name="Zhu D."/>
            <person name="Muzny D."/>
            <person name="Worley K."/>
            <person name="Gibbs R."/>
        </authorList>
    </citation>
    <scope>NUCLEOTIDE SEQUENCE [LARGE SCALE GENOMIC DNA]</scope>
    <source>
        <strain evidence="3 4">F0268</strain>
    </source>
</reference>
<dbReference type="RefSeq" id="WP_007156904.1">
    <property type="nucleotide sequence ID" value="NZ_GG668534.1"/>
</dbReference>
<dbReference type="PANTHER" id="PTHR34580:SF1">
    <property type="entry name" value="PROTEIN PAFC"/>
    <property type="match status" value="1"/>
</dbReference>
<dbReference type="PANTHER" id="PTHR34580">
    <property type="match status" value="1"/>
</dbReference>
<dbReference type="HOGENOM" id="CLU_073597_0_0_9"/>
<comment type="caution">
    <text evidence="3">The sequence shown here is derived from an EMBL/GenBank/DDBJ whole genome shotgun (WGS) entry which is preliminary data.</text>
</comment>
<feature type="domain" description="WYL" evidence="1">
    <location>
        <begin position="175"/>
        <end position="248"/>
    </location>
</feature>
<proteinExistence type="predicted"/>
<dbReference type="Pfam" id="PF25583">
    <property type="entry name" value="WCX"/>
    <property type="match status" value="1"/>
</dbReference>
<dbReference type="OrthoDB" id="86031at2"/>
<name>C2KZ39_9FIRM</name>
<gene>
    <name evidence="3" type="ORF">HMPREF6123_1758</name>
</gene>
<dbReference type="InterPro" id="IPR057727">
    <property type="entry name" value="WCX_dom"/>
</dbReference>
<dbReference type="InParanoid" id="C2KZ39"/>
<organism evidence="3 4">
    <name type="scientific">Oribacterium sinus F0268</name>
    <dbReference type="NCBI Taxonomy" id="585501"/>
    <lineage>
        <taxon>Bacteria</taxon>
        <taxon>Bacillati</taxon>
        <taxon>Bacillota</taxon>
        <taxon>Clostridia</taxon>
        <taxon>Lachnospirales</taxon>
        <taxon>Lachnospiraceae</taxon>
        <taxon>Oribacterium</taxon>
    </lineage>
</organism>
<dbReference type="Pfam" id="PF13280">
    <property type="entry name" value="WYL"/>
    <property type="match status" value="1"/>
</dbReference>
<evidence type="ECO:0000259" key="1">
    <source>
        <dbReference type="Pfam" id="PF13280"/>
    </source>
</evidence>